<name>A0AAU9CF45_9BACT</name>
<dbReference type="AlphaFoldDB" id="A0AAU9CF45"/>
<accession>A0AAU9CF45</accession>
<dbReference type="InterPro" id="IPR011990">
    <property type="entry name" value="TPR-like_helical_dom_sf"/>
</dbReference>
<dbReference type="InterPro" id="IPR000157">
    <property type="entry name" value="TIR_dom"/>
</dbReference>
<reference evidence="2 3" key="1">
    <citation type="submission" date="2021-12" db="EMBL/GenBank/DDBJ databases">
        <title>Genome sequencing of bacteria with rrn-lacking chromosome and rrn-plasmid.</title>
        <authorList>
            <person name="Anda M."/>
            <person name="Iwasaki W."/>
        </authorList>
    </citation>
    <scope>NUCLEOTIDE SEQUENCE [LARGE SCALE GENOMIC DNA]</scope>
    <source>
        <strain evidence="2 3">DSM 100852</strain>
    </source>
</reference>
<dbReference type="PROSITE" id="PS50104">
    <property type="entry name" value="TIR"/>
    <property type="match status" value="1"/>
</dbReference>
<dbReference type="KEGG" id="fax:FUAX_09650"/>
<evidence type="ECO:0000313" key="3">
    <source>
        <dbReference type="Proteomes" id="UP001348817"/>
    </source>
</evidence>
<proteinExistence type="predicted"/>
<dbReference type="Gene3D" id="3.40.50.10140">
    <property type="entry name" value="Toll/interleukin-1 receptor homology (TIR) domain"/>
    <property type="match status" value="1"/>
</dbReference>
<dbReference type="Pfam" id="PF13676">
    <property type="entry name" value="TIR_2"/>
    <property type="match status" value="1"/>
</dbReference>
<dbReference type="SUPFAM" id="SSF52540">
    <property type="entry name" value="P-loop containing nucleoside triphosphate hydrolases"/>
    <property type="match status" value="1"/>
</dbReference>
<evidence type="ECO:0000313" key="2">
    <source>
        <dbReference type="EMBL" id="BDD08533.1"/>
    </source>
</evidence>
<sequence length="773" mass="90911">MSRAFLSHSSKQKNLVRNIANNLGKGQCVFDEFEFESGMPILGEILKGLKSTELFVLFISDDSLNSEWVQQEISEAKNILDNGYQKSIYPILIDRSLNVGDDKRIPSWLKKYLLKAITDHFLITKKIKQRLRELSLEHNPSFKAKESLFVGRNEMLDQLESKIYSIGDFKPHSIIVSGMVGIGRRTFLKNALKWVKKIQEFYEPIYITLDTKDSIEDFIIKVQDFEDRTSSESLEQLQSLSFEEKIEEAKSLLVKVKSSNEFIFIIDFGCVIKPSKKVANWYLKLIEDSQFKNLLTLNIVSRFRPSTNFLRKQKSVINFHLNTLSDKDTEKLFVKYLTLLGHDLLEKDAQEVLSILNGVPAQTHYAVEFIHDYGIIEAKKNKQDIIDFGETQVFYLIESIRKKGNFEFDFLVLLSNFEFVSYEILYSIIEDEDKVNNTLEDFYIAGVFDLVGANKEYIKVHYPIADYLKRSKAKLKPEFRDKIRSFIKKFVTQSSHREEYDDISQLLLNVKGAILEGHNLPEKYYIPSFILKTVVEHYYNGKYRNVIKLIDKVLDKKRRLDNDLIREFQYWLCLSLAREKDDRFEIEIQNISGADFYYLHGFYYRFIKRLGDSQYYLEKALQKNPNFQRAKRELVNVKLMKEDYQGALKLAKENYENQKLNAFHIQAYFICLTRKQYLSREDKLKINDLFKNMERSYDFRAKGIIAVMKGEFAYYVEKDIPKSVRLLQECVRSNPENHYSVKALREIYTKCGMLEPLNTLKSKYRTQLETFDV</sequence>
<protein>
    <recommendedName>
        <fullName evidence="1">TIR domain-containing protein</fullName>
    </recommendedName>
</protein>
<dbReference type="InterPro" id="IPR035897">
    <property type="entry name" value="Toll_tir_struct_dom_sf"/>
</dbReference>
<dbReference type="Gene3D" id="1.25.40.10">
    <property type="entry name" value="Tetratricopeptide repeat domain"/>
    <property type="match status" value="1"/>
</dbReference>
<dbReference type="GO" id="GO:0007165">
    <property type="term" value="P:signal transduction"/>
    <property type="evidence" value="ECO:0007669"/>
    <property type="project" value="InterPro"/>
</dbReference>
<organism evidence="2 3">
    <name type="scientific">Fulvitalea axinellae</name>
    <dbReference type="NCBI Taxonomy" id="1182444"/>
    <lineage>
        <taxon>Bacteria</taxon>
        <taxon>Pseudomonadati</taxon>
        <taxon>Bacteroidota</taxon>
        <taxon>Cytophagia</taxon>
        <taxon>Cytophagales</taxon>
        <taxon>Persicobacteraceae</taxon>
        <taxon>Fulvitalea</taxon>
    </lineage>
</organism>
<dbReference type="Proteomes" id="UP001348817">
    <property type="component" value="Chromosome"/>
</dbReference>
<dbReference type="SUPFAM" id="SSF52200">
    <property type="entry name" value="Toll/Interleukin receptor TIR domain"/>
    <property type="match status" value="1"/>
</dbReference>
<feature type="domain" description="TIR" evidence="1">
    <location>
        <begin position="1"/>
        <end position="121"/>
    </location>
</feature>
<dbReference type="RefSeq" id="WP_338393788.1">
    <property type="nucleotide sequence ID" value="NZ_AP025314.1"/>
</dbReference>
<gene>
    <name evidence="2" type="ORF">FUAX_09650</name>
</gene>
<dbReference type="EMBL" id="AP025314">
    <property type="protein sequence ID" value="BDD08533.1"/>
    <property type="molecule type" value="Genomic_DNA"/>
</dbReference>
<dbReference type="SUPFAM" id="SSF48452">
    <property type="entry name" value="TPR-like"/>
    <property type="match status" value="1"/>
</dbReference>
<evidence type="ECO:0000259" key="1">
    <source>
        <dbReference type="PROSITE" id="PS50104"/>
    </source>
</evidence>
<dbReference type="InterPro" id="IPR027417">
    <property type="entry name" value="P-loop_NTPase"/>
</dbReference>
<keyword evidence="3" id="KW-1185">Reference proteome</keyword>
<dbReference type="Gene3D" id="3.40.50.300">
    <property type="entry name" value="P-loop containing nucleotide triphosphate hydrolases"/>
    <property type="match status" value="1"/>
</dbReference>